<feature type="region of interest" description="Disordered" evidence="1">
    <location>
        <begin position="25"/>
        <end position="54"/>
    </location>
</feature>
<organism evidence="3 4">
    <name type="scientific">Snodgrassella alvi SCGC AB-598-J21</name>
    <dbReference type="NCBI Taxonomy" id="1385367"/>
    <lineage>
        <taxon>Bacteria</taxon>
        <taxon>Pseudomonadati</taxon>
        <taxon>Pseudomonadota</taxon>
        <taxon>Betaproteobacteria</taxon>
        <taxon>Neisseriales</taxon>
        <taxon>Neisseriaceae</taxon>
        <taxon>Snodgrassella</taxon>
    </lineage>
</organism>
<keyword evidence="2" id="KW-0812">Transmembrane</keyword>
<keyword evidence="2" id="KW-1133">Transmembrane helix</keyword>
<evidence type="ECO:0000313" key="4">
    <source>
        <dbReference type="Proteomes" id="UP000027644"/>
    </source>
</evidence>
<feature type="compositionally biased region" description="Basic residues" evidence="1">
    <location>
        <begin position="147"/>
        <end position="156"/>
    </location>
</feature>
<dbReference type="EMBL" id="AVQL01000427">
    <property type="protein sequence ID" value="KEQ01303.1"/>
    <property type="molecule type" value="Genomic_DNA"/>
</dbReference>
<feature type="compositionally biased region" description="Polar residues" evidence="1">
    <location>
        <begin position="32"/>
        <end position="54"/>
    </location>
</feature>
<dbReference type="AlphaFoldDB" id="A0A074V787"/>
<keyword evidence="2" id="KW-0472">Membrane</keyword>
<evidence type="ECO:0000256" key="1">
    <source>
        <dbReference type="SAM" id="MobiDB-lite"/>
    </source>
</evidence>
<proteinExistence type="predicted"/>
<reference evidence="3 4" key="1">
    <citation type="journal article" date="2014" name="PLoS Genet.">
        <title>Hidden diversity in honey bee gut symbionts detected by single-cell genomics.</title>
        <authorList>
            <person name="Engel P."/>
            <person name="Stepanauskas R."/>
            <person name="Moran N."/>
        </authorList>
    </citation>
    <scope>NUCLEOTIDE SEQUENCE [LARGE SCALE GENOMIC DNA]</scope>
    <source>
        <strain evidence="3 4">SCGC AB-598-J21</strain>
    </source>
</reference>
<evidence type="ECO:0000313" key="3">
    <source>
        <dbReference type="EMBL" id="KEQ01303.1"/>
    </source>
</evidence>
<gene>
    <name evidence="3" type="ORF">SASC598J21_009150</name>
</gene>
<evidence type="ECO:0000256" key="2">
    <source>
        <dbReference type="SAM" id="Phobius"/>
    </source>
</evidence>
<sequence>MNIRQKASDIKGLIMVRVNKFNRQNKFKKINRQQTGSDKQPQSKGKISPETQTSARTATPSLLLRLYHYYFNPDKTVRRKNRISSLQTSARFSVLICIALIIFASVRNIIRLKHASITNTHTLQNSGIKNTPAPIKIRNSSTQSRNKEHKIRQEHH</sequence>
<comment type="caution">
    <text evidence="3">The sequence shown here is derived from an EMBL/GenBank/DDBJ whole genome shotgun (WGS) entry which is preliminary data.</text>
</comment>
<feature type="region of interest" description="Disordered" evidence="1">
    <location>
        <begin position="128"/>
        <end position="156"/>
    </location>
</feature>
<protein>
    <submittedName>
        <fullName evidence="3">Uncharacterized protein</fullName>
    </submittedName>
</protein>
<accession>A0A074V787</accession>
<feature type="transmembrane region" description="Helical" evidence="2">
    <location>
        <begin position="88"/>
        <end position="106"/>
    </location>
</feature>
<name>A0A074V787_9NEIS</name>
<dbReference type="Proteomes" id="UP000027644">
    <property type="component" value="Unassembled WGS sequence"/>
</dbReference>